<dbReference type="OrthoDB" id="9800167at2"/>
<dbReference type="EC" id="1.8.1.7" evidence="13"/>
<evidence type="ECO:0000256" key="8">
    <source>
        <dbReference type="PIRSR" id="PIRSR000350-3"/>
    </source>
</evidence>
<evidence type="ECO:0000259" key="12">
    <source>
        <dbReference type="Pfam" id="PF07992"/>
    </source>
</evidence>
<keyword evidence="2 10" id="KW-0285">Flavoprotein</keyword>
<reference evidence="13 14" key="1">
    <citation type="journal article" date="2009" name="PLoS ONE">
        <title>The complete genome of Teredinibacter turnerae T7901: an intracellular endosymbiont of marine wood-boring bivalves (shipworms).</title>
        <authorList>
            <person name="Yang J.C."/>
            <person name="Madupu R."/>
            <person name="Durkin A.S."/>
            <person name="Ekborg N.A."/>
            <person name="Pedamallu C.S."/>
            <person name="Hostetler J.B."/>
            <person name="Radune D."/>
            <person name="Toms B.S."/>
            <person name="Henrissat B."/>
            <person name="Coutinho P.M."/>
            <person name="Schwarz S."/>
            <person name="Field L."/>
            <person name="Trindade-Silva A.E."/>
            <person name="Soares C.A.G."/>
            <person name="Elshahawi S."/>
            <person name="Hanora A."/>
            <person name="Schmidt E.W."/>
            <person name="Haygood M.G."/>
            <person name="Posfai J."/>
            <person name="Benner J."/>
            <person name="Madinger C."/>
            <person name="Nove J."/>
            <person name="Anton B."/>
            <person name="Chaudhary K."/>
            <person name="Foster J."/>
            <person name="Holman A."/>
            <person name="Kumar S."/>
            <person name="Lessard P.A."/>
            <person name="Luyten Y.A."/>
            <person name="Slatko B."/>
            <person name="Wood N."/>
            <person name="Wu B."/>
            <person name="Teplitski M."/>
            <person name="Mougous J.D."/>
            <person name="Ward N."/>
            <person name="Eisen J.A."/>
            <person name="Badger J.H."/>
            <person name="Distel D.L."/>
        </authorList>
    </citation>
    <scope>NUCLEOTIDE SEQUENCE [LARGE SCALE GENOMIC DNA]</scope>
    <source>
        <strain evidence="14">ATCC 39867 / T7901</strain>
    </source>
</reference>
<dbReference type="PANTHER" id="PTHR42737:SF2">
    <property type="entry name" value="GLUTATHIONE REDUCTASE"/>
    <property type="match status" value="1"/>
</dbReference>
<feature type="domain" description="FAD/NAD(P)-binding" evidence="12">
    <location>
        <begin position="8"/>
        <end position="328"/>
    </location>
</feature>
<dbReference type="InterPro" id="IPR012999">
    <property type="entry name" value="Pyr_OxRdtase_I_AS"/>
</dbReference>
<organism evidence="13 14">
    <name type="scientific">Teredinibacter turnerae (strain ATCC 39867 / T7901)</name>
    <dbReference type="NCBI Taxonomy" id="377629"/>
    <lineage>
        <taxon>Bacteria</taxon>
        <taxon>Pseudomonadati</taxon>
        <taxon>Pseudomonadota</taxon>
        <taxon>Gammaproteobacteria</taxon>
        <taxon>Cellvibrionales</taxon>
        <taxon>Cellvibrionaceae</taxon>
        <taxon>Teredinibacter</taxon>
    </lineage>
</organism>
<keyword evidence="8" id="KW-0547">Nucleotide-binding</keyword>
<evidence type="ECO:0000256" key="1">
    <source>
        <dbReference type="ARBA" id="ARBA00007532"/>
    </source>
</evidence>
<dbReference type="GO" id="GO:0034599">
    <property type="term" value="P:cellular response to oxidative stress"/>
    <property type="evidence" value="ECO:0007669"/>
    <property type="project" value="TreeGrafter"/>
</dbReference>
<accession>C5BIK6</accession>
<evidence type="ECO:0000259" key="11">
    <source>
        <dbReference type="Pfam" id="PF02852"/>
    </source>
</evidence>
<keyword evidence="6 10" id="KW-0676">Redox-active center</keyword>
<feature type="binding site" evidence="8">
    <location>
        <begin position="176"/>
        <end position="183"/>
    </location>
    <ligand>
        <name>NAD(+)</name>
        <dbReference type="ChEBI" id="CHEBI:57540"/>
    </ligand>
</feature>
<protein>
    <submittedName>
        <fullName evidence="13">Glutathione-disulfide reductase</fullName>
        <ecNumber evidence="13">1.8.1.7</ecNumber>
    </submittedName>
</protein>
<keyword evidence="3 8" id="KW-0274">FAD</keyword>
<dbReference type="eggNOG" id="COG1249">
    <property type="taxonomic scope" value="Bacteria"/>
</dbReference>
<evidence type="ECO:0000256" key="7">
    <source>
        <dbReference type="PIRSR" id="PIRSR000350-2"/>
    </source>
</evidence>
<dbReference type="Proteomes" id="UP000009080">
    <property type="component" value="Chromosome"/>
</dbReference>
<dbReference type="SUPFAM" id="SSF55424">
    <property type="entry name" value="FAD/NAD-linked reductases, dimerisation (C-terminal) domain"/>
    <property type="match status" value="1"/>
</dbReference>
<dbReference type="GO" id="GO:0004362">
    <property type="term" value="F:glutathione-disulfide reductase (NADPH) activity"/>
    <property type="evidence" value="ECO:0007669"/>
    <property type="project" value="UniProtKB-EC"/>
</dbReference>
<evidence type="ECO:0000256" key="6">
    <source>
        <dbReference type="ARBA" id="ARBA00023284"/>
    </source>
</evidence>
<dbReference type="InterPro" id="IPR016156">
    <property type="entry name" value="FAD/NAD-linked_Rdtase_dimer_sf"/>
</dbReference>
<dbReference type="GO" id="GO:0050660">
    <property type="term" value="F:flavin adenine dinucleotide binding"/>
    <property type="evidence" value="ECO:0007669"/>
    <property type="project" value="InterPro"/>
</dbReference>
<keyword evidence="5" id="KW-1015">Disulfide bond</keyword>
<proteinExistence type="inferred from homology"/>
<dbReference type="PROSITE" id="PS00076">
    <property type="entry name" value="PYRIDINE_REDOX_1"/>
    <property type="match status" value="1"/>
</dbReference>
<feature type="active site" description="Proton acceptor" evidence="7">
    <location>
        <position position="446"/>
    </location>
</feature>
<dbReference type="GO" id="GO:0005829">
    <property type="term" value="C:cytosol"/>
    <property type="evidence" value="ECO:0007669"/>
    <property type="project" value="TreeGrafter"/>
</dbReference>
<dbReference type="PRINTS" id="PR00368">
    <property type="entry name" value="FADPNR"/>
</dbReference>
<dbReference type="InterPro" id="IPR004099">
    <property type="entry name" value="Pyr_nucl-diS_OxRdtase_dimer"/>
</dbReference>
<dbReference type="PRINTS" id="PR00411">
    <property type="entry name" value="PNDRDTASEI"/>
</dbReference>
<feature type="binding site" evidence="8">
    <location>
        <position position="313"/>
    </location>
    <ligand>
        <name>FAD</name>
        <dbReference type="ChEBI" id="CHEBI:57692"/>
    </ligand>
</feature>
<sequence>MSEDVMDFDLFVIGAGSGGVRASRIAAQLGAKVAVAEDLYLGGTCVNVGCVPKKLFVYGSHFKEDFEAARGFGWSYDNLEFDWQTLRDNKTQEIERLNGVYGRILEGSGVEIIRGRATIAGPNLVAVDGETYTAKNILVATGSWPREPRYPGAEYVTNSNDFFFLHHLPKRVIVEGGGYIAVEFAGILNALGCDTELVYRGEMFLRHFDGDVRRFAAEQIAEKGVKLSFSTDIKAVEKLSNGTLQVTLNAKAEGAAEQVQTRVVDCVISAIGRTPKTRNIGLEALGVNLKPNGAIEVDDNFATNVPGVYAVGDVIDRFQLTPVALAEGMALARNLFADQPIAMNYKHIPTAVFCQPNIGTVGYSEEDARESGHEVEVYQSTFKPMKHTLSGLQEKTLMKLVVDKQTRKVLGAHMVGPDAGEIIQGIAIAIKVGATKEDFDATVGIHPTAAEEFVTMRSPRA</sequence>
<dbReference type="Gene3D" id="3.30.390.30">
    <property type="match status" value="1"/>
</dbReference>
<evidence type="ECO:0000256" key="9">
    <source>
        <dbReference type="PIRSR" id="PIRSR000350-4"/>
    </source>
</evidence>
<dbReference type="InterPro" id="IPR001100">
    <property type="entry name" value="Pyr_nuc-diS_OxRdtase"/>
</dbReference>
<evidence type="ECO:0000256" key="2">
    <source>
        <dbReference type="ARBA" id="ARBA00022630"/>
    </source>
</evidence>
<comment type="similarity">
    <text evidence="1 10">Belongs to the class-I pyridine nucleotide-disulfide oxidoreductase family.</text>
</comment>
<dbReference type="Pfam" id="PF07992">
    <property type="entry name" value="Pyr_redox_2"/>
    <property type="match status" value="1"/>
</dbReference>
<keyword evidence="14" id="KW-1185">Reference proteome</keyword>
<dbReference type="FunFam" id="3.30.390.30:FF:000001">
    <property type="entry name" value="Dihydrolipoyl dehydrogenase"/>
    <property type="match status" value="1"/>
</dbReference>
<dbReference type="STRING" id="377629.TERTU_1975"/>
<feature type="disulfide bond" description="Redox-active" evidence="9">
    <location>
        <begin position="45"/>
        <end position="50"/>
    </location>
</feature>
<evidence type="ECO:0000313" key="13">
    <source>
        <dbReference type="EMBL" id="ACR13846.1"/>
    </source>
</evidence>
<evidence type="ECO:0000256" key="4">
    <source>
        <dbReference type="ARBA" id="ARBA00023002"/>
    </source>
</evidence>
<evidence type="ECO:0000256" key="10">
    <source>
        <dbReference type="RuleBase" id="RU003691"/>
    </source>
</evidence>
<dbReference type="HOGENOM" id="CLU_016755_2_1_6"/>
<keyword evidence="8" id="KW-0520">NAD</keyword>
<dbReference type="NCBIfam" id="NF004776">
    <property type="entry name" value="PRK06116.1"/>
    <property type="match status" value="1"/>
</dbReference>
<comment type="cofactor">
    <cofactor evidence="8">
        <name>FAD</name>
        <dbReference type="ChEBI" id="CHEBI:57692"/>
    </cofactor>
    <text evidence="8">Binds 1 FAD per subunit.</text>
</comment>
<feature type="domain" description="Pyridine nucleotide-disulphide oxidoreductase dimerisation" evidence="11">
    <location>
        <begin position="348"/>
        <end position="456"/>
    </location>
</feature>
<dbReference type="InterPro" id="IPR023753">
    <property type="entry name" value="FAD/NAD-binding_dom"/>
</dbReference>
<evidence type="ECO:0000256" key="3">
    <source>
        <dbReference type="ARBA" id="ARBA00022827"/>
    </source>
</evidence>
<dbReference type="PANTHER" id="PTHR42737">
    <property type="entry name" value="GLUTATHIONE REDUCTASE"/>
    <property type="match status" value="1"/>
</dbReference>
<dbReference type="InterPro" id="IPR046952">
    <property type="entry name" value="GSHR/TRXR-like"/>
</dbReference>
<dbReference type="InterPro" id="IPR036188">
    <property type="entry name" value="FAD/NAD-bd_sf"/>
</dbReference>
<dbReference type="Gene3D" id="3.50.50.60">
    <property type="entry name" value="FAD/NAD(P)-binding domain"/>
    <property type="match status" value="2"/>
</dbReference>
<dbReference type="RefSeq" id="WP_015819961.1">
    <property type="nucleotide sequence ID" value="NC_012997.1"/>
</dbReference>
<dbReference type="EMBL" id="CP001614">
    <property type="protein sequence ID" value="ACR13846.1"/>
    <property type="molecule type" value="Genomic_DNA"/>
</dbReference>
<gene>
    <name evidence="13" type="ordered locus">TERTU_1975</name>
</gene>
<dbReference type="Pfam" id="PF02852">
    <property type="entry name" value="Pyr_redox_dim"/>
    <property type="match status" value="1"/>
</dbReference>
<dbReference type="SUPFAM" id="SSF51905">
    <property type="entry name" value="FAD/NAD(P)-binding domain"/>
    <property type="match status" value="1"/>
</dbReference>
<dbReference type="GO" id="GO:0006749">
    <property type="term" value="P:glutathione metabolic process"/>
    <property type="evidence" value="ECO:0007669"/>
    <property type="project" value="TreeGrafter"/>
</dbReference>
<dbReference type="KEGG" id="ttu:TERTU_1975"/>
<feature type="binding site" evidence="8">
    <location>
        <position position="272"/>
    </location>
    <ligand>
        <name>NAD(+)</name>
        <dbReference type="ChEBI" id="CHEBI:57540"/>
    </ligand>
</feature>
<feature type="binding site" evidence="8">
    <location>
        <position position="54"/>
    </location>
    <ligand>
        <name>FAD</name>
        <dbReference type="ChEBI" id="CHEBI:57692"/>
    </ligand>
</feature>
<evidence type="ECO:0000313" key="14">
    <source>
        <dbReference type="Proteomes" id="UP000009080"/>
    </source>
</evidence>
<name>C5BIK6_TERTT</name>
<dbReference type="PIRSF" id="PIRSF000350">
    <property type="entry name" value="Mercury_reductase_MerA"/>
    <property type="match status" value="1"/>
</dbReference>
<feature type="binding site" evidence="8">
    <location>
        <begin position="141"/>
        <end position="143"/>
    </location>
    <ligand>
        <name>FAD</name>
        <dbReference type="ChEBI" id="CHEBI:57692"/>
    </ligand>
</feature>
<dbReference type="GO" id="GO:0045454">
    <property type="term" value="P:cell redox homeostasis"/>
    <property type="evidence" value="ECO:0007669"/>
    <property type="project" value="InterPro"/>
</dbReference>
<evidence type="ECO:0000256" key="5">
    <source>
        <dbReference type="ARBA" id="ARBA00023157"/>
    </source>
</evidence>
<dbReference type="AlphaFoldDB" id="C5BIK6"/>
<keyword evidence="4 10" id="KW-0560">Oxidoreductase</keyword>